<dbReference type="PANTHER" id="PTHR11085:SF10">
    <property type="entry name" value="NAD-DEPENDENT PROTEIN DEACYLASE SIRTUIN-5, MITOCHONDRIAL-RELATED"/>
    <property type="match status" value="1"/>
</dbReference>
<proteinExistence type="predicted"/>
<dbReference type="PANTHER" id="PTHR11085">
    <property type="entry name" value="NAD-DEPENDENT PROTEIN DEACYLASE SIRTUIN-5, MITOCHONDRIAL-RELATED"/>
    <property type="match status" value="1"/>
</dbReference>
<dbReference type="InterPro" id="IPR050134">
    <property type="entry name" value="NAD-dep_sirtuin_deacylases"/>
</dbReference>
<dbReference type="Pfam" id="PF02146">
    <property type="entry name" value="SIR2"/>
    <property type="match status" value="1"/>
</dbReference>
<dbReference type="InterPro" id="IPR003000">
    <property type="entry name" value="Sirtuin"/>
</dbReference>
<accession>A0ABN0C6L3</accession>
<dbReference type="EMBL" id="ADZU01000017">
    <property type="protein sequence ID" value="EFS92820.1"/>
    <property type="molecule type" value="Genomic_DNA"/>
</dbReference>
<protein>
    <submittedName>
        <fullName evidence="1">NAD-dependent deacetylase</fullName>
    </submittedName>
</protein>
<dbReference type="Proteomes" id="UP000003179">
    <property type="component" value="Unassembled WGS sequence"/>
</dbReference>
<reference evidence="1" key="1">
    <citation type="submission" date="2010-08" db="EMBL/GenBank/DDBJ databases">
        <authorList>
            <person name="Weinstock G."/>
            <person name="Sodergren E."/>
            <person name="Clifton S."/>
            <person name="Fulton L."/>
            <person name="Fulton B."/>
            <person name="Courtney L."/>
            <person name="Fronick C."/>
            <person name="Harrison M."/>
            <person name="Strong C."/>
            <person name="Farmer C."/>
            <person name="Delahaunty K."/>
            <person name="Markovic C."/>
            <person name="Hall O."/>
            <person name="Minx P."/>
            <person name="Tomlinson C."/>
            <person name="Mitreva M."/>
            <person name="Hou S."/>
            <person name="Chen J."/>
            <person name="Wollam A."/>
            <person name="Pepin K.H."/>
            <person name="Johnson M."/>
            <person name="Bhonagiri V."/>
            <person name="Zhang X."/>
            <person name="Suruliraj S."/>
            <person name="Warren W."/>
            <person name="Chinwalla A."/>
            <person name="Mardis E.R."/>
            <person name="Wilson R.K."/>
        </authorList>
    </citation>
    <scope>NUCLEOTIDE SEQUENCE [LARGE SCALE GENOMIC DNA]</scope>
    <source>
        <strain evidence="1">HL044PA1</strain>
    </source>
</reference>
<gene>
    <name evidence="1" type="ORF">HMPREF9607_01037</name>
</gene>
<comment type="caution">
    <text evidence="1">The sequence shown here is derived from an EMBL/GenBank/DDBJ whole genome shotgun (WGS) entry which is preliminary data.</text>
</comment>
<dbReference type="SUPFAM" id="SSF52467">
    <property type="entry name" value="DHS-like NAD/FAD-binding domain"/>
    <property type="match status" value="1"/>
</dbReference>
<sequence>MTGEQLARWIEESTSTVFFGGAGMSTESGIPDFRSAGGLYATQHNLPLLLSTCSATAV</sequence>
<organism evidence="1 2">
    <name type="scientific">Cutibacterium modestum HL044PA1</name>
    <dbReference type="NCBI Taxonomy" id="765109"/>
    <lineage>
        <taxon>Bacteria</taxon>
        <taxon>Bacillati</taxon>
        <taxon>Actinomycetota</taxon>
        <taxon>Actinomycetes</taxon>
        <taxon>Propionibacteriales</taxon>
        <taxon>Propionibacteriaceae</taxon>
        <taxon>Cutibacterium</taxon>
        <taxon>Cutibacterium modestum</taxon>
    </lineage>
</organism>
<evidence type="ECO:0000313" key="1">
    <source>
        <dbReference type="EMBL" id="EFS92820.1"/>
    </source>
</evidence>
<dbReference type="Gene3D" id="3.40.50.1220">
    <property type="entry name" value="TPP-binding domain"/>
    <property type="match status" value="1"/>
</dbReference>
<dbReference type="InterPro" id="IPR029035">
    <property type="entry name" value="DHS-like_NAD/FAD-binding_dom"/>
</dbReference>
<keyword evidence="2" id="KW-1185">Reference proteome</keyword>
<evidence type="ECO:0000313" key="2">
    <source>
        <dbReference type="Proteomes" id="UP000003179"/>
    </source>
</evidence>
<name>A0ABN0C6L3_9ACTN</name>